<feature type="binding site" evidence="7">
    <location>
        <position position="118"/>
    </location>
    <ligand>
        <name>L-glutamine</name>
        <dbReference type="ChEBI" id="CHEBI:58359"/>
    </ligand>
</feature>
<feature type="binding site" evidence="7">
    <location>
        <position position="383"/>
    </location>
    <ligand>
        <name>deamido-NAD(+)</name>
        <dbReference type="ChEBI" id="CHEBI:58437"/>
        <note>ligand shared between two neighboring subunits</note>
    </ligand>
</feature>
<feature type="binding site" evidence="7">
    <location>
        <begin position="299"/>
        <end position="306"/>
    </location>
    <ligand>
        <name>ATP</name>
        <dbReference type="ChEBI" id="CHEBI:30616"/>
    </ligand>
</feature>
<dbReference type="GO" id="GO:0005524">
    <property type="term" value="F:ATP binding"/>
    <property type="evidence" value="ECO:0007669"/>
    <property type="project" value="UniProtKB-UniRule"/>
</dbReference>
<dbReference type="HAMAP" id="MF_02090">
    <property type="entry name" value="NadE_glutamine_dep"/>
    <property type="match status" value="1"/>
</dbReference>
<dbReference type="CDD" id="cd00553">
    <property type="entry name" value="NAD_synthase"/>
    <property type="match status" value="1"/>
</dbReference>
<feature type="active site" description="For glutaminase activity" evidence="7">
    <location>
        <position position="112"/>
    </location>
</feature>
<dbReference type="STRING" id="1802363.A2682_03570"/>
<dbReference type="InterPro" id="IPR014445">
    <property type="entry name" value="Gln-dep_NAD_synthase"/>
</dbReference>
<evidence type="ECO:0000313" key="11">
    <source>
        <dbReference type="EMBL" id="OHA49554.1"/>
    </source>
</evidence>
<evidence type="ECO:0000256" key="8">
    <source>
        <dbReference type="PIRNR" id="PIRNR006630"/>
    </source>
</evidence>
<evidence type="ECO:0000256" key="4">
    <source>
        <dbReference type="ARBA" id="ARBA00022741"/>
    </source>
</evidence>
<dbReference type="PANTHER" id="PTHR23090:SF9">
    <property type="entry name" value="GLUTAMINE-DEPENDENT NAD(+) SYNTHETASE"/>
    <property type="match status" value="1"/>
</dbReference>
<dbReference type="GO" id="GO:0004359">
    <property type="term" value="F:glutaminase activity"/>
    <property type="evidence" value="ECO:0007669"/>
    <property type="project" value="InterPro"/>
</dbReference>
<dbReference type="FunFam" id="3.40.50.620:FF:000106">
    <property type="entry name" value="Glutamine-dependent NAD(+) synthetase"/>
    <property type="match status" value="1"/>
</dbReference>
<feature type="binding site" evidence="7">
    <location>
        <position position="194"/>
    </location>
    <ligand>
        <name>L-glutamine</name>
        <dbReference type="ChEBI" id="CHEBI:58359"/>
    </ligand>
</feature>
<comment type="similarity">
    <text evidence="2 7 8">In the C-terminal section; belongs to the NAD synthetase family.</text>
</comment>
<accession>A0A1G2PMI6</accession>
<dbReference type="InterPro" id="IPR010917">
    <property type="entry name" value="TonB_rcpt_CS"/>
</dbReference>
<dbReference type="CDD" id="cd07570">
    <property type="entry name" value="GAT_Gln-NAD-synth"/>
    <property type="match status" value="1"/>
</dbReference>
<gene>
    <name evidence="7" type="primary">nadE</name>
    <name evidence="11" type="ORF">A2682_03570</name>
</gene>
<dbReference type="NCBIfam" id="NF010588">
    <property type="entry name" value="PRK13981.1"/>
    <property type="match status" value="1"/>
</dbReference>
<evidence type="ECO:0000313" key="12">
    <source>
        <dbReference type="Proteomes" id="UP000178690"/>
    </source>
</evidence>
<dbReference type="InterPro" id="IPR003694">
    <property type="entry name" value="NAD_synthase"/>
</dbReference>
<protein>
    <recommendedName>
        <fullName evidence="7 8">Glutamine-dependent NAD(+) synthetase</fullName>
        <ecNumber evidence="7 8">6.3.5.1</ecNumber>
    </recommendedName>
    <alternativeName>
        <fullName evidence="7 8">NAD(+) synthase [glutamine-hydrolyzing]</fullName>
    </alternativeName>
</protein>
<feature type="domain" description="CN hydrolase" evidence="10">
    <location>
        <begin position="1"/>
        <end position="258"/>
    </location>
</feature>
<comment type="pathway">
    <text evidence="1 7 8">Cofactor biosynthesis; NAD(+) biosynthesis; NAD(+) from deamido-NAD(+) (L-Gln route): step 1/1.</text>
</comment>
<dbReference type="InterPro" id="IPR014729">
    <property type="entry name" value="Rossmann-like_a/b/a_fold"/>
</dbReference>
<evidence type="ECO:0000256" key="7">
    <source>
        <dbReference type="HAMAP-Rule" id="MF_02090"/>
    </source>
</evidence>
<keyword evidence="5 7" id="KW-0067">ATP-binding</keyword>
<dbReference type="Pfam" id="PF00795">
    <property type="entry name" value="CN_hydrolase"/>
    <property type="match status" value="1"/>
</dbReference>
<sequence length="551" mass="60299">MRIALLQQNFLVGDIAGNAAKIREGYRRALSRGADLVVSTELSLLGYPPRDLLERRDVIAAQRKALEALAREVSGIPLVVGFAESNREPRGAPLFNAAALLRDGQVAEVRRKALLPTYDVFDEHRYFESWSAPQEPIMVAGKRIAILICEDIWNGIEDPDGRRRYQEDPVEMLGEQGRVDALVVLNGSPYFWGKGDMRFSLVSAMARKLHAPVFYANQAGGNDELIFDGRSFAVNAKGECIGAAGAFQEDLLAVDSENAKPQTWTRDTGELGDLKKGLVLGLYDYLEKVAAFPGGAVLGLSGGIDSSLVACVAAEALGPDRVLGIAMPSPHSSQESVEDAEALARNLGIGFRIVPIAKAFRAYRDILEPVIGWQDPYTVTEENLQARIRGMILMAIANREKRIVLGTGNKSELAVGYATLYGDMAAGLGVISDLPKMEVYALSRFLNRDRQRIPERVLAKAPSAELRPGQQDTDSLPPYENLDPLLHAYIEEWKGPEELISEGFDAGLVERVLAMVDRAEFKRRQAAPGLKVTTKAFGSGRRLPIAAKLRF</sequence>
<dbReference type="GO" id="GO:0003952">
    <property type="term" value="F:NAD+ synthase (glutamine-hydrolyzing) activity"/>
    <property type="evidence" value="ECO:0007669"/>
    <property type="project" value="UniProtKB-UniRule"/>
</dbReference>
<keyword evidence="6 7" id="KW-0520">NAD</keyword>
<feature type="active site" description="Proton acceptor; for glutaminase activity" evidence="7">
    <location>
        <position position="41"/>
    </location>
</feature>
<feature type="binding site" evidence="7">
    <location>
        <position position="412"/>
    </location>
    <ligand>
        <name>deamido-NAD(+)</name>
        <dbReference type="ChEBI" id="CHEBI:58437"/>
        <note>ligand shared between two neighboring subunits</note>
    </ligand>
</feature>
<feature type="binding site" evidence="7">
    <location>
        <position position="522"/>
    </location>
    <ligand>
        <name>deamido-NAD(+)</name>
        <dbReference type="ChEBI" id="CHEBI:58437"/>
        <note>ligand shared between two neighboring subunits</note>
    </ligand>
</feature>
<dbReference type="AlphaFoldDB" id="A0A1G2PMI6"/>
<dbReference type="PANTHER" id="PTHR23090">
    <property type="entry name" value="NH 3 /GLUTAMINE-DEPENDENT NAD + SYNTHETASE"/>
    <property type="match status" value="1"/>
</dbReference>
<dbReference type="PIRSF" id="PIRSF006630">
    <property type="entry name" value="NADS_GAT"/>
    <property type="match status" value="1"/>
</dbReference>
<dbReference type="GO" id="GO:0009435">
    <property type="term" value="P:NAD+ biosynthetic process"/>
    <property type="evidence" value="ECO:0007669"/>
    <property type="project" value="UniProtKB-UniRule"/>
</dbReference>
<dbReference type="GO" id="GO:0005737">
    <property type="term" value="C:cytoplasm"/>
    <property type="evidence" value="ECO:0007669"/>
    <property type="project" value="InterPro"/>
</dbReference>
<dbReference type="EMBL" id="MHST01000008">
    <property type="protein sequence ID" value="OHA49554.1"/>
    <property type="molecule type" value="Genomic_DNA"/>
</dbReference>
<evidence type="ECO:0000256" key="9">
    <source>
        <dbReference type="RuleBase" id="RU003811"/>
    </source>
</evidence>
<dbReference type="PROSITE" id="PS50263">
    <property type="entry name" value="CN_HYDROLASE"/>
    <property type="match status" value="1"/>
</dbReference>
<comment type="caution">
    <text evidence="7">Lacks conserved residue(s) required for the propagation of feature annotation.</text>
</comment>
<dbReference type="GO" id="GO:0008795">
    <property type="term" value="F:NAD+ synthase activity"/>
    <property type="evidence" value="ECO:0007669"/>
    <property type="project" value="UniProtKB-UniRule"/>
</dbReference>
<feature type="binding site" evidence="7">
    <location>
        <position position="188"/>
    </location>
    <ligand>
        <name>L-glutamine</name>
        <dbReference type="ChEBI" id="CHEBI:58359"/>
    </ligand>
</feature>
<comment type="catalytic activity">
    <reaction evidence="7 8">
        <text>deamido-NAD(+) + L-glutamine + ATP + H2O = L-glutamate + AMP + diphosphate + NAD(+) + H(+)</text>
        <dbReference type="Rhea" id="RHEA:24384"/>
        <dbReference type="ChEBI" id="CHEBI:15377"/>
        <dbReference type="ChEBI" id="CHEBI:15378"/>
        <dbReference type="ChEBI" id="CHEBI:29985"/>
        <dbReference type="ChEBI" id="CHEBI:30616"/>
        <dbReference type="ChEBI" id="CHEBI:33019"/>
        <dbReference type="ChEBI" id="CHEBI:57540"/>
        <dbReference type="ChEBI" id="CHEBI:58359"/>
        <dbReference type="ChEBI" id="CHEBI:58437"/>
        <dbReference type="ChEBI" id="CHEBI:456215"/>
        <dbReference type="EC" id="6.3.5.1"/>
    </reaction>
</comment>
<dbReference type="Gene3D" id="3.60.110.10">
    <property type="entry name" value="Carbon-nitrogen hydrolase"/>
    <property type="match status" value="1"/>
</dbReference>
<reference evidence="11 12" key="1">
    <citation type="journal article" date="2016" name="Nat. Commun.">
        <title>Thousands of microbial genomes shed light on interconnected biogeochemical processes in an aquifer system.</title>
        <authorList>
            <person name="Anantharaman K."/>
            <person name="Brown C.T."/>
            <person name="Hug L.A."/>
            <person name="Sharon I."/>
            <person name="Castelle C.J."/>
            <person name="Probst A.J."/>
            <person name="Thomas B.C."/>
            <person name="Singh A."/>
            <person name="Wilkins M.J."/>
            <person name="Karaoz U."/>
            <person name="Brodie E.L."/>
            <person name="Williams K.H."/>
            <person name="Hubbard S.S."/>
            <person name="Banfield J.F."/>
        </authorList>
    </citation>
    <scope>NUCLEOTIDE SEQUENCE [LARGE SCALE GENOMIC DNA]</scope>
    <source>
        <strain evidence="12">RIFCSPHIGHO2_01_FULL_58_15</strain>
    </source>
</reference>
<dbReference type="InterPro" id="IPR003010">
    <property type="entry name" value="C-N_Hydrolase"/>
</dbReference>
<evidence type="ECO:0000256" key="2">
    <source>
        <dbReference type="ARBA" id="ARBA00007145"/>
    </source>
</evidence>
<evidence type="ECO:0000259" key="10">
    <source>
        <dbReference type="PROSITE" id="PS50263"/>
    </source>
</evidence>
<comment type="similarity">
    <text evidence="9">Belongs to the NAD synthetase family.</text>
</comment>
<dbReference type="Pfam" id="PF02540">
    <property type="entry name" value="NAD_synthase"/>
    <property type="match status" value="1"/>
</dbReference>
<name>A0A1G2PMI6_TERXR</name>
<proteinExistence type="inferred from homology"/>
<dbReference type="PROSITE" id="PS01156">
    <property type="entry name" value="TONB_DEPENDENT_REC_2"/>
    <property type="match status" value="1"/>
</dbReference>
<dbReference type="InterPro" id="IPR036526">
    <property type="entry name" value="C-N_Hydrolase_sf"/>
</dbReference>
<feature type="active site" description="Nucleophile; for glutaminase activity" evidence="7">
    <location>
        <position position="149"/>
    </location>
</feature>
<dbReference type="UniPathway" id="UPA00253">
    <property type="reaction ID" value="UER00334"/>
</dbReference>
<dbReference type="Gene3D" id="3.40.50.620">
    <property type="entry name" value="HUPs"/>
    <property type="match status" value="1"/>
</dbReference>
<dbReference type="SUPFAM" id="SSF52402">
    <property type="entry name" value="Adenine nucleotide alpha hydrolases-like"/>
    <property type="match status" value="1"/>
</dbReference>
<keyword evidence="3 7" id="KW-0436">Ligase</keyword>
<comment type="function">
    <text evidence="7">Catalyzes the ATP-dependent amidation of deamido-NAD to form NAD. Uses L-glutamine as a nitrogen source.</text>
</comment>
<keyword evidence="4 7" id="KW-0547">Nucleotide-binding</keyword>
<dbReference type="EC" id="6.3.5.1" evidence="7 8"/>
<organism evidence="11 12">
    <name type="scientific">Terrybacteria sp. (strain RIFCSPHIGHO2_01_FULL_58_15)</name>
    <dbReference type="NCBI Taxonomy" id="1802363"/>
    <lineage>
        <taxon>Bacteria</taxon>
        <taxon>Candidatus Terryibacteriota</taxon>
    </lineage>
</organism>
<feature type="binding site" evidence="7">
    <location>
        <position position="407"/>
    </location>
    <ligand>
        <name>ATP</name>
        <dbReference type="ChEBI" id="CHEBI:30616"/>
    </ligand>
</feature>
<evidence type="ECO:0000256" key="6">
    <source>
        <dbReference type="ARBA" id="ARBA00023027"/>
    </source>
</evidence>
<evidence type="ECO:0000256" key="5">
    <source>
        <dbReference type="ARBA" id="ARBA00022840"/>
    </source>
</evidence>
<dbReference type="SUPFAM" id="SSF56317">
    <property type="entry name" value="Carbon-nitrogen hydrolase"/>
    <property type="match status" value="1"/>
</dbReference>
<evidence type="ECO:0000256" key="1">
    <source>
        <dbReference type="ARBA" id="ARBA00005188"/>
    </source>
</evidence>
<dbReference type="NCBIfam" id="TIGR00552">
    <property type="entry name" value="nadE"/>
    <property type="match status" value="1"/>
</dbReference>
<dbReference type="InterPro" id="IPR022310">
    <property type="entry name" value="NAD/GMP_synthase"/>
</dbReference>
<evidence type="ECO:0000256" key="3">
    <source>
        <dbReference type="ARBA" id="ARBA00022598"/>
    </source>
</evidence>
<comment type="caution">
    <text evidence="11">The sequence shown here is derived from an EMBL/GenBank/DDBJ whole genome shotgun (WGS) entry which is preliminary data.</text>
</comment>
<dbReference type="Proteomes" id="UP000178690">
    <property type="component" value="Unassembled WGS sequence"/>
</dbReference>